<gene>
    <name evidence="2" type="ORF">UFOVP647_15</name>
</gene>
<name>A0A6J5NC84_9CAUD</name>
<dbReference type="EMBL" id="LR796615">
    <property type="protein sequence ID" value="CAB4154618.1"/>
    <property type="molecule type" value="Genomic_DNA"/>
</dbReference>
<accession>A0A6J5NC84</accession>
<feature type="compositionally biased region" description="Basic and acidic residues" evidence="1">
    <location>
        <begin position="41"/>
        <end position="54"/>
    </location>
</feature>
<evidence type="ECO:0000313" key="2">
    <source>
        <dbReference type="EMBL" id="CAB4154618.1"/>
    </source>
</evidence>
<protein>
    <submittedName>
        <fullName evidence="2">Uncharacterized protein</fullName>
    </submittedName>
</protein>
<feature type="region of interest" description="Disordered" evidence="1">
    <location>
        <begin position="41"/>
        <end position="61"/>
    </location>
</feature>
<organism evidence="2">
    <name type="scientific">uncultured Caudovirales phage</name>
    <dbReference type="NCBI Taxonomy" id="2100421"/>
    <lineage>
        <taxon>Viruses</taxon>
        <taxon>Duplodnaviria</taxon>
        <taxon>Heunggongvirae</taxon>
        <taxon>Uroviricota</taxon>
        <taxon>Caudoviricetes</taxon>
        <taxon>Peduoviridae</taxon>
        <taxon>Maltschvirus</taxon>
        <taxon>Maltschvirus maltsch</taxon>
    </lineage>
</organism>
<sequence length="77" mass="8887">MILTIHNLAETYKCLPSEVLARASTLDLYVMDVATQWRNYQHEQQEGRTKEKSSKTLNAGLSIEQMRAMMERARQTA</sequence>
<proteinExistence type="predicted"/>
<evidence type="ECO:0000256" key="1">
    <source>
        <dbReference type="SAM" id="MobiDB-lite"/>
    </source>
</evidence>
<reference evidence="2" key="1">
    <citation type="submission" date="2020-04" db="EMBL/GenBank/DDBJ databases">
        <authorList>
            <person name="Chiriac C."/>
            <person name="Salcher M."/>
            <person name="Ghai R."/>
            <person name="Kavagutti S V."/>
        </authorList>
    </citation>
    <scope>NUCLEOTIDE SEQUENCE</scope>
</reference>